<evidence type="ECO:0000313" key="3">
    <source>
        <dbReference type="EMBL" id="TFZ82833.1"/>
    </source>
</evidence>
<name>A0A4Z0F913_9GAMM</name>
<evidence type="ECO:0000256" key="1">
    <source>
        <dbReference type="SAM" id="SignalP"/>
    </source>
</evidence>
<organism evidence="3 4">
    <name type="scientific">Candidatus Macondimonas diazotrophica</name>
    <dbReference type="NCBI Taxonomy" id="2305248"/>
    <lineage>
        <taxon>Bacteria</taxon>
        <taxon>Pseudomonadati</taxon>
        <taxon>Pseudomonadota</taxon>
        <taxon>Gammaproteobacteria</taxon>
        <taxon>Chromatiales</taxon>
        <taxon>Ectothiorhodospiraceae</taxon>
        <taxon>Candidatus Macondimonas</taxon>
    </lineage>
</organism>
<feature type="chain" id="PRO_5021306097" description="DUF6160 domain-containing protein" evidence="1">
    <location>
        <begin position="23"/>
        <end position="135"/>
    </location>
</feature>
<keyword evidence="4" id="KW-1185">Reference proteome</keyword>
<dbReference type="RefSeq" id="WP_135281503.1">
    <property type="nucleotide sequence ID" value="NZ_SRIO01000006.1"/>
</dbReference>
<evidence type="ECO:0000313" key="4">
    <source>
        <dbReference type="Proteomes" id="UP000297890"/>
    </source>
</evidence>
<dbReference type="Proteomes" id="UP000297890">
    <property type="component" value="Unassembled WGS sequence"/>
</dbReference>
<evidence type="ECO:0000259" key="2">
    <source>
        <dbReference type="Pfam" id="PF19657"/>
    </source>
</evidence>
<dbReference type="EMBL" id="SRIO01000006">
    <property type="protein sequence ID" value="TFZ82833.1"/>
    <property type="molecule type" value="Genomic_DNA"/>
</dbReference>
<feature type="signal peptide" evidence="1">
    <location>
        <begin position="1"/>
        <end position="22"/>
    </location>
</feature>
<dbReference type="AlphaFoldDB" id="A0A4Z0F913"/>
<keyword evidence="1" id="KW-0732">Signal</keyword>
<dbReference type="Pfam" id="PF19657">
    <property type="entry name" value="DUF6160"/>
    <property type="match status" value="1"/>
</dbReference>
<accession>A0A4Z0F913</accession>
<feature type="domain" description="DUF6160" evidence="2">
    <location>
        <begin position="1"/>
        <end position="72"/>
    </location>
</feature>
<proteinExistence type="predicted"/>
<sequence>MNKFRTLVGLTALAFLPIAAQAEMSMMTYDELAAVEGQAGQYSVSAGSIDLFTFNTATLGGLSVGPIALSGVYGAVNTRAPNLVPTARDRGLTLVNGVILPPVNAAVRTTLIASIPIFGSTVADMVTPIGVTFTP</sequence>
<reference evidence="3 4" key="1">
    <citation type="journal article" date="2019" name="ISME J.">
        <title>Candidatus Macondimonas diazotrophica, a novel gammaproteobacterial genus dominating crude-oil-contaminated coastal sediments.</title>
        <authorList>
            <person name="Karthikeyan S."/>
            <person name="Konstantinidis K."/>
        </authorList>
    </citation>
    <scope>NUCLEOTIDE SEQUENCE [LARGE SCALE GENOMIC DNA]</scope>
    <source>
        <strain evidence="3 4">KTK01</strain>
    </source>
</reference>
<dbReference type="InterPro" id="IPR046158">
    <property type="entry name" value="DUF6160"/>
</dbReference>
<protein>
    <recommendedName>
        <fullName evidence="2">DUF6160 domain-containing protein</fullName>
    </recommendedName>
</protein>
<comment type="caution">
    <text evidence="3">The sequence shown here is derived from an EMBL/GenBank/DDBJ whole genome shotgun (WGS) entry which is preliminary data.</text>
</comment>
<gene>
    <name evidence="3" type="ORF">E4680_06015</name>
</gene>